<protein>
    <submittedName>
        <fullName evidence="2">Uncharacterized protein</fullName>
    </submittedName>
</protein>
<reference evidence="2 3" key="1">
    <citation type="journal article" date="2015" name="Microbiome">
        <title>Genomic resolution of linkages in carbon, nitrogen, and sulfur cycling among widespread estuary sediment bacteria.</title>
        <authorList>
            <person name="Baker B.J."/>
            <person name="Lazar C.S."/>
            <person name="Teske A.P."/>
            <person name="Dick G.J."/>
        </authorList>
    </citation>
    <scope>NUCLEOTIDE SEQUENCE [LARGE SCALE GENOMIC DNA]</scope>
    <source>
        <strain evidence="2">SM23_40</strain>
    </source>
</reference>
<evidence type="ECO:0000256" key="1">
    <source>
        <dbReference type="SAM" id="MobiDB-lite"/>
    </source>
</evidence>
<accession>A0A0S8G4U6</accession>
<name>A0A0S8G4U6_UNCT6</name>
<gene>
    <name evidence="2" type="ORF">AMJ82_09370</name>
</gene>
<comment type="caution">
    <text evidence="2">The sequence shown here is derived from an EMBL/GenBank/DDBJ whole genome shotgun (WGS) entry which is preliminary data.</text>
</comment>
<proteinExistence type="predicted"/>
<organism evidence="2 3">
    <name type="scientific">candidate division TA06 bacterium SM23_40</name>
    <dbReference type="NCBI Taxonomy" id="1703774"/>
    <lineage>
        <taxon>Bacteria</taxon>
        <taxon>Bacteria division TA06</taxon>
    </lineage>
</organism>
<evidence type="ECO:0000313" key="3">
    <source>
        <dbReference type="Proteomes" id="UP000051717"/>
    </source>
</evidence>
<dbReference type="AlphaFoldDB" id="A0A0S8G4U6"/>
<sequence>MQNQSARSTSQNVPTMATSLPRLPTRLTAHSKKTSGKRYPPLPSKRAIQWAMYAPTTPATLETEPGASPS</sequence>
<feature type="compositionally biased region" description="Polar residues" evidence="1">
    <location>
        <begin position="1"/>
        <end position="18"/>
    </location>
</feature>
<evidence type="ECO:0000313" key="2">
    <source>
        <dbReference type="EMBL" id="KPK68008.1"/>
    </source>
</evidence>
<feature type="region of interest" description="Disordered" evidence="1">
    <location>
        <begin position="1"/>
        <end position="43"/>
    </location>
</feature>
<dbReference type="EMBL" id="LJUI01000096">
    <property type="protein sequence ID" value="KPK68008.1"/>
    <property type="molecule type" value="Genomic_DNA"/>
</dbReference>
<dbReference type="Proteomes" id="UP000051717">
    <property type="component" value="Unassembled WGS sequence"/>
</dbReference>